<dbReference type="CDD" id="cd10747">
    <property type="entry name" value="DnaJ_C"/>
    <property type="match status" value="1"/>
</dbReference>
<dbReference type="AlphaFoldDB" id="A0A291QU22"/>
<feature type="domain" description="J" evidence="6">
    <location>
        <begin position="5"/>
        <end position="70"/>
    </location>
</feature>
<dbReference type="PROSITE" id="PS50076">
    <property type="entry name" value="DNAJ_2"/>
    <property type="match status" value="1"/>
</dbReference>
<dbReference type="PROSITE" id="PS00636">
    <property type="entry name" value="DNAJ_1"/>
    <property type="match status" value="1"/>
</dbReference>
<dbReference type="Gene3D" id="1.10.287.110">
    <property type="entry name" value="DnaJ domain"/>
    <property type="match status" value="1"/>
</dbReference>
<dbReference type="SUPFAM" id="SSF46565">
    <property type="entry name" value="Chaperone J-domain"/>
    <property type="match status" value="1"/>
</dbReference>
<name>A0A291QU22_9BACT</name>
<dbReference type="GO" id="GO:0042026">
    <property type="term" value="P:protein refolding"/>
    <property type="evidence" value="ECO:0007669"/>
    <property type="project" value="TreeGrafter"/>
</dbReference>
<dbReference type="FunFam" id="2.60.260.20:FF:000005">
    <property type="entry name" value="Chaperone protein dnaJ 1, mitochondrial"/>
    <property type="match status" value="1"/>
</dbReference>
<accession>A0A291QU22</accession>
<dbReference type="GO" id="GO:0008270">
    <property type="term" value="F:zinc ion binding"/>
    <property type="evidence" value="ECO:0007669"/>
    <property type="project" value="UniProtKB-KW"/>
</dbReference>
<dbReference type="Pfam" id="PF00226">
    <property type="entry name" value="DnaJ"/>
    <property type="match status" value="1"/>
</dbReference>
<keyword evidence="2" id="KW-0677">Repeat</keyword>
<keyword evidence="1" id="KW-0479">Metal-binding</keyword>
<organism evidence="7 8">
    <name type="scientific">Chitinophaga caeni</name>
    <dbReference type="NCBI Taxonomy" id="2029983"/>
    <lineage>
        <taxon>Bacteria</taxon>
        <taxon>Pseudomonadati</taxon>
        <taxon>Bacteroidota</taxon>
        <taxon>Chitinophagia</taxon>
        <taxon>Chitinophagales</taxon>
        <taxon>Chitinophagaceae</taxon>
        <taxon>Chitinophaga</taxon>
    </lineage>
</organism>
<evidence type="ECO:0000313" key="7">
    <source>
        <dbReference type="EMBL" id="ATL47460.1"/>
    </source>
</evidence>
<dbReference type="InterPro" id="IPR001623">
    <property type="entry name" value="DnaJ_domain"/>
</dbReference>
<evidence type="ECO:0000256" key="5">
    <source>
        <dbReference type="ARBA" id="ARBA00023186"/>
    </source>
</evidence>
<dbReference type="GO" id="GO:0051082">
    <property type="term" value="F:unfolded protein binding"/>
    <property type="evidence" value="ECO:0007669"/>
    <property type="project" value="InterPro"/>
</dbReference>
<dbReference type="InterPro" id="IPR036869">
    <property type="entry name" value="J_dom_sf"/>
</dbReference>
<keyword evidence="4" id="KW-0862">Zinc</keyword>
<evidence type="ECO:0000256" key="4">
    <source>
        <dbReference type="ARBA" id="ARBA00022833"/>
    </source>
</evidence>
<keyword evidence="8" id="KW-1185">Reference proteome</keyword>
<keyword evidence="3" id="KW-0863">Zinc-finger</keyword>
<evidence type="ECO:0000313" key="8">
    <source>
        <dbReference type="Proteomes" id="UP000220133"/>
    </source>
</evidence>
<dbReference type="PRINTS" id="PR00625">
    <property type="entry name" value="JDOMAIN"/>
</dbReference>
<dbReference type="PANTHER" id="PTHR43096">
    <property type="entry name" value="DNAJ HOMOLOG 1, MITOCHONDRIAL-RELATED"/>
    <property type="match status" value="1"/>
</dbReference>
<dbReference type="SMART" id="SM00271">
    <property type="entry name" value="DnaJ"/>
    <property type="match status" value="1"/>
</dbReference>
<dbReference type="RefSeq" id="WP_098193837.1">
    <property type="nucleotide sequence ID" value="NZ_CP023777.1"/>
</dbReference>
<dbReference type="Pfam" id="PF01556">
    <property type="entry name" value="DnaJ_C"/>
    <property type="match status" value="1"/>
</dbReference>
<dbReference type="EMBL" id="CP023777">
    <property type="protein sequence ID" value="ATL47460.1"/>
    <property type="molecule type" value="Genomic_DNA"/>
</dbReference>
<dbReference type="CDD" id="cd06257">
    <property type="entry name" value="DnaJ"/>
    <property type="match status" value="1"/>
</dbReference>
<evidence type="ECO:0000259" key="6">
    <source>
        <dbReference type="PROSITE" id="PS50076"/>
    </source>
</evidence>
<reference evidence="7" key="1">
    <citation type="submission" date="2017-10" db="EMBL/GenBank/DDBJ databases">
        <title>Paenichitinophaga pekingensis gen. nov., sp. nov., isolated from activated sludge.</title>
        <authorList>
            <person name="Jin D."/>
            <person name="Kong X."/>
            <person name="Deng Y."/>
            <person name="Bai Z."/>
        </authorList>
    </citation>
    <scope>NUCLEOTIDE SEQUENCE [LARGE SCALE GENOMIC DNA]</scope>
    <source>
        <strain evidence="7">13</strain>
    </source>
</reference>
<evidence type="ECO:0000256" key="1">
    <source>
        <dbReference type="ARBA" id="ARBA00022723"/>
    </source>
</evidence>
<protein>
    <submittedName>
        <fullName evidence="7">Molecular chaperone DnaJ</fullName>
    </submittedName>
</protein>
<dbReference type="PANTHER" id="PTHR43096:SF52">
    <property type="entry name" value="DNAJ HOMOLOG 1, MITOCHONDRIAL-RELATED"/>
    <property type="match status" value="1"/>
</dbReference>
<dbReference type="Proteomes" id="UP000220133">
    <property type="component" value="Chromosome"/>
</dbReference>
<dbReference type="KEGG" id="cbae:COR50_09890"/>
<dbReference type="InterPro" id="IPR002939">
    <property type="entry name" value="DnaJ_C"/>
</dbReference>
<gene>
    <name evidence="7" type="ORF">COR50_09890</name>
</gene>
<evidence type="ECO:0000256" key="2">
    <source>
        <dbReference type="ARBA" id="ARBA00022737"/>
    </source>
</evidence>
<dbReference type="SUPFAM" id="SSF49493">
    <property type="entry name" value="HSP40/DnaJ peptide-binding domain"/>
    <property type="match status" value="2"/>
</dbReference>
<dbReference type="Gene3D" id="2.60.260.20">
    <property type="entry name" value="Urease metallochaperone UreE, N-terminal domain"/>
    <property type="match status" value="2"/>
</dbReference>
<dbReference type="GO" id="GO:0005737">
    <property type="term" value="C:cytoplasm"/>
    <property type="evidence" value="ECO:0007669"/>
    <property type="project" value="TreeGrafter"/>
</dbReference>
<dbReference type="OrthoDB" id="9779889at2"/>
<keyword evidence="5" id="KW-0143">Chaperone</keyword>
<evidence type="ECO:0000256" key="3">
    <source>
        <dbReference type="ARBA" id="ARBA00022771"/>
    </source>
</evidence>
<proteinExistence type="predicted"/>
<dbReference type="InterPro" id="IPR008971">
    <property type="entry name" value="HSP40/DnaJ_pept-bd"/>
</dbReference>
<sequence>MDYKDYYKILGVEKNATPDAIKKAYRKLAVKYHPDKNPDDQLAEEKFKEITEAYEVLSDAEKRKKYDAFGENWKYYEQAGGQQGDFDWSKWQNAGRGGAGGYRQASQEDINDMFGDGGQFSDFFEHLFGGNFRSQSRGRRSRSMRGQDIRATMGISITDAYAGATKQIEISGQKLNLKIKPGTYDGQVLRLKGKGEPGYNGAEAGDLLITIQVQDDAQYHLQGNDIYSDVPIDVFTAILGGKIQVQTPGSTLQLNIPAGTDSGRMFRLKGKGMTSANGVTGDFYVKVAIQVPKNLSDDEKAQIEKLANRQK</sequence>
<dbReference type="InterPro" id="IPR018253">
    <property type="entry name" value="DnaJ_domain_CS"/>
</dbReference>